<accession>A0A5B7FS81</accession>
<proteinExistence type="predicted"/>
<evidence type="ECO:0000313" key="2">
    <source>
        <dbReference type="Proteomes" id="UP000324222"/>
    </source>
</evidence>
<dbReference type="AlphaFoldDB" id="A0A5B7FS81"/>
<protein>
    <submittedName>
        <fullName evidence="1">Uncharacterized protein</fullName>
    </submittedName>
</protein>
<evidence type="ECO:0000313" key="1">
    <source>
        <dbReference type="EMBL" id="MPC48245.1"/>
    </source>
</evidence>
<dbReference type="EMBL" id="VSRR010008182">
    <property type="protein sequence ID" value="MPC48245.1"/>
    <property type="molecule type" value="Genomic_DNA"/>
</dbReference>
<dbReference type="Proteomes" id="UP000324222">
    <property type="component" value="Unassembled WGS sequence"/>
</dbReference>
<sequence length="73" mass="8379">MQFTMCVFVLQQPGSVERVSEGVFHCLHLNQAQQTEGEAVALSVEIYWLKETYLKAQLFGNRYLEKKPFTLGP</sequence>
<comment type="caution">
    <text evidence="1">The sequence shown here is derived from an EMBL/GenBank/DDBJ whole genome shotgun (WGS) entry which is preliminary data.</text>
</comment>
<gene>
    <name evidence="1" type="ORF">E2C01_042013</name>
</gene>
<name>A0A5B7FS81_PORTR</name>
<organism evidence="1 2">
    <name type="scientific">Portunus trituberculatus</name>
    <name type="common">Swimming crab</name>
    <name type="synonym">Neptunus trituberculatus</name>
    <dbReference type="NCBI Taxonomy" id="210409"/>
    <lineage>
        <taxon>Eukaryota</taxon>
        <taxon>Metazoa</taxon>
        <taxon>Ecdysozoa</taxon>
        <taxon>Arthropoda</taxon>
        <taxon>Crustacea</taxon>
        <taxon>Multicrustacea</taxon>
        <taxon>Malacostraca</taxon>
        <taxon>Eumalacostraca</taxon>
        <taxon>Eucarida</taxon>
        <taxon>Decapoda</taxon>
        <taxon>Pleocyemata</taxon>
        <taxon>Brachyura</taxon>
        <taxon>Eubrachyura</taxon>
        <taxon>Portunoidea</taxon>
        <taxon>Portunidae</taxon>
        <taxon>Portuninae</taxon>
        <taxon>Portunus</taxon>
    </lineage>
</organism>
<keyword evidence="2" id="KW-1185">Reference proteome</keyword>
<reference evidence="1 2" key="1">
    <citation type="submission" date="2019-05" db="EMBL/GenBank/DDBJ databases">
        <title>Another draft genome of Portunus trituberculatus and its Hox gene families provides insights of decapod evolution.</title>
        <authorList>
            <person name="Jeong J.-H."/>
            <person name="Song I."/>
            <person name="Kim S."/>
            <person name="Choi T."/>
            <person name="Kim D."/>
            <person name="Ryu S."/>
            <person name="Kim W."/>
        </authorList>
    </citation>
    <scope>NUCLEOTIDE SEQUENCE [LARGE SCALE GENOMIC DNA]</scope>
    <source>
        <tissue evidence="1">Muscle</tissue>
    </source>
</reference>